<dbReference type="AlphaFoldDB" id="A0A5C5FX21"/>
<sequence length="163" mass="16884">MQYASVVTPDKQLLRKRALVRSSQSRRASGEGRGRVRLHRLADLSAGTLSPRGSRAPLTLPLSRLPPPRAPLPSASRPQQAYGNDGKGPQQYGYGGYPQQQGGAAQGYYGPPQGAPYGGQQPYGQAPPMIVQQRPSGGGGGGSGCCLGCCAALAACCCLDAIF</sequence>
<name>A0A5C5FX21_9BASI</name>
<dbReference type="EMBL" id="SOZI01000064">
    <property type="protein sequence ID" value="TNY20544.1"/>
    <property type="molecule type" value="Genomic_DNA"/>
</dbReference>
<feature type="compositionally biased region" description="Low complexity" evidence="1">
    <location>
        <begin position="88"/>
        <end position="112"/>
    </location>
</feature>
<accession>A0A5C5FX21</accession>
<proteinExistence type="predicted"/>
<dbReference type="Proteomes" id="UP000311382">
    <property type="component" value="Unassembled WGS sequence"/>
</dbReference>
<evidence type="ECO:0000256" key="1">
    <source>
        <dbReference type="SAM" id="MobiDB-lite"/>
    </source>
</evidence>
<keyword evidence="3" id="KW-1185">Reference proteome</keyword>
<evidence type="ECO:0000313" key="3">
    <source>
        <dbReference type="Proteomes" id="UP000311382"/>
    </source>
</evidence>
<comment type="caution">
    <text evidence="2">The sequence shown here is derived from an EMBL/GenBank/DDBJ whole genome shotgun (WGS) entry which is preliminary data.</text>
</comment>
<evidence type="ECO:0008006" key="4">
    <source>
        <dbReference type="Google" id="ProtNLM"/>
    </source>
</evidence>
<evidence type="ECO:0000313" key="2">
    <source>
        <dbReference type="EMBL" id="TNY20544.1"/>
    </source>
</evidence>
<organism evidence="2 3">
    <name type="scientific">Rhodotorula diobovata</name>
    <dbReference type="NCBI Taxonomy" id="5288"/>
    <lineage>
        <taxon>Eukaryota</taxon>
        <taxon>Fungi</taxon>
        <taxon>Dikarya</taxon>
        <taxon>Basidiomycota</taxon>
        <taxon>Pucciniomycotina</taxon>
        <taxon>Microbotryomycetes</taxon>
        <taxon>Sporidiobolales</taxon>
        <taxon>Sporidiobolaceae</taxon>
        <taxon>Rhodotorula</taxon>
    </lineage>
</organism>
<protein>
    <recommendedName>
        <fullName evidence="4">Cysteine-rich transmembrane CYSTM domain-containing protein</fullName>
    </recommendedName>
</protein>
<dbReference type="STRING" id="5288.A0A5C5FX21"/>
<feature type="compositionally biased region" description="Low complexity" evidence="1">
    <location>
        <begin position="54"/>
        <end position="63"/>
    </location>
</feature>
<feature type="region of interest" description="Disordered" evidence="1">
    <location>
        <begin position="17"/>
        <end position="115"/>
    </location>
</feature>
<gene>
    <name evidence="2" type="ORF">DMC30DRAFT_248561</name>
</gene>
<reference evidence="2 3" key="1">
    <citation type="submission" date="2019-03" db="EMBL/GenBank/DDBJ databases">
        <title>Rhodosporidium diobovatum UCD-FST 08-225 genome sequencing, assembly, and annotation.</title>
        <authorList>
            <person name="Fakankun I.U."/>
            <person name="Fristensky B."/>
            <person name="Levin D.B."/>
        </authorList>
    </citation>
    <scope>NUCLEOTIDE SEQUENCE [LARGE SCALE GENOMIC DNA]</scope>
    <source>
        <strain evidence="2 3">UCD-FST 08-225</strain>
    </source>
</reference>